<proteinExistence type="predicted"/>
<accession>A0AAN8BLQ1</accession>
<evidence type="ECO:0000313" key="2">
    <source>
        <dbReference type="Proteomes" id="UP001335648"/>
    </source>
</evidence>
<name>A0AAN8BLQ1_9TELE</name>
<gene>
    <name evidence="1" type="ORF">CesoFtcFv8_015858</name>
</gene>
<sequence>MTRGSTSRLLVLNMQVMSQQHTVADGAVALTERRTLKHGRLESTGKKCICAILCPGFTSVDSRLWCVQPGGR</sequence>
<organism evidence="1 2">
    <name type="scientific">Champsocephalus esox</name>
    <name type="common">pike icefish</name>
    <dbReference type="NCBI Taxonomy" id="159716"/>
    <lineage>
        <taxon>Eukaryota</taxon>
        <taxon>Metazoa</taxon>
        <taxon>Chordata</taxon>
        <taxon>Craniata</taxon>
        <taxon>Vertebrata</taxon>
        <taxon>Euteleostomi</taxon>
        <taxon>Actinopterygii</taxon>
        <taxon>Neopterygii</taxon>
        <taxon>Teleostei</taxon>
        <taxon>Neoteleostei</taxon>
        <taxon>Acanthomorphata</taxon>
        <taxon>Eupercaria</taxon>
        <taxon>Perciformes</taxon>
        <taxon>Notothenioidei</taxon>
        <taxon>Channichthyidae</taxon>
        <taxon>Champsocephalus</taxon>
    </lineage>
</organism>
<dbReference type="AlphaFoldDB" id="A0AAN8BLQ1"/>
<evidence type="ECO:0000313" key="1">
    <source>
        <dbReference type="EMBL" id="KAK5887236.1"/>
    </source>
</evidence>
<protein>
    <submittedName>
        <fullName evidence="1">Uncharacterized protein</fullName>
    </submittedName>
</protein>
<dbReference type="EMBL" id="JAULUE010002058">
    <property type="protein sequence ID" value="KAK5887236.1"/>
    <property type="molecule type" value="Genomic_DNA"/>
</dbReference>
<comment type="caution">
    <text evidence="1">The sequence shown here is derived from an EMBL/GenBank/DDBJ whole genome shotgun (WGS) entry which is preliminary data.</text>
</comment>
<reference evidence="1 2" key="1">
    <citation type="journal article" date="2023" name="Mol. Biol. Evol.">
        <title>Genomics of Secondarily Temperate Adaptation in the Only Non-Antarctic Icefish.</title>
        <authorList>
            <person name="Rivera-Colon A.G."/>
            <person name="Rayamajhi N."/>
            <person name="Minhas B.F."/>
            <person name="Madrigal G."/>
            <person name="Bilyk K.T."/>
            <person name="Yoon V."/>
            <person name="Hune M."/>
            <person name="Gregory S."/>
            <person name="Cheng C.H.C."/>
            <person name="Catchen J.M."/>
        </authorList>
    </citation>
    <scope>NUCLEOTIDE SEQUENCE [LARGE SCALE GENOMIC DNA]</scope>
    <source>
        <strain evidence="1">JC2023a</strain>
    </source>
</reference>
<keyword evidence="2" id="KW-1185">Reference proteome</keyword>
<dbReference type="Proteomes" id="UP001335648">
    <property type="component" value="Unassembled WGS sequence"/>
</dbReference>